<dbReference type="InterPro" id="IPR007372">
    <property type="entry name" value="Lipid/polyisoprenoid-bd_YceI"/>
</dbReference>
<evidence type="ECO:0000313" key="4">
    <source>
        <dbReference type="EMBL" id="MFA9478134.1"/>
    </source>
</evidence>
<feature type="domain" description="Lipid/polyisoprenoid-binding YceI-like" evidence="2">
    <location>
        <begin position="32"/>
        <end position="206"/>
    </location>
</feature>
<dbReference type="SUPFAM" id="SSF101874">
    <property type="entry name" value="YceI-like"/>
    <property type="match status" value="1"/>
</dbReference>
<dbReference type="PANTHER" id="PTHR34406">
    <property type="entry name" value="PROTEIN YCEI"/>
    <property type="match status" value="1"/>
</dbReference>
<feature type="chain" id="PRO_5046436887" evidence="1">
    <location>
        <begin position="27"/>
        <end position="381"/>
    </location>
</feature>
<dbReference type="Pfam" id="PF04264">
    <property type="entry name" value="YceI"/>
    <property type="match status" value="1"/>
</dbReference>
<reference evidence="4 5" key="1">
    <citation type="submission" date="2024-08" db="EMBL/GenBank/DDBJ databases">
        <title>Whole-genome sequencing of halo(alkali)philic microorganisms from hypersaline lakes.</title>
        <authorList>
            <person name="Sorokin D.Y."/>
            <person name="Merkel A.Y."/>
            <person name="Messina E."/>
            <person name="Yakimov M."/>
        </authorList>
    </citation>
    <scope>NUCLEOTIDE SEQUENCE [LARGE SCALE GENOMIC DNA]</scope>
    <source>
        <strain evidence="4 5">AB-hyl4</strain>
    </source>
</reference>
<keyword evidence="1" id="KW-0732">Signal</keyword>
<dbReference type="EMBL" id="JBGUBD010000004">
    <property type="protein sequence ID" value="MFA9478134.1"/>
    <property type="molecule type" value="Genomic_DNA"/>
</dbReference>
<organism evidence="4 5">
    <name type="scientific">Natronomicrosphaera hydrolytica</name>
    <dbReference type="NCBI Taxonomy" id="3242702"/>
    <lineage>
        <taxon>Bacteria</taxon>
        <taxon>Pseudomonadati</taxon>
        <taxon>Planctomycetota</taxon>
        <taxon>Phycisphaerae</taxon>
        <taxon>Phycisphaerales</taxon>
        <taxon>Phycisphaeraceae</taxon>
        <taxon>Natronomicrosphaera</taxon>
    </lineage>
</organism>
<evidence type="ECO:0000259" key="3">
    <source>
        <dbReference type="Pfam" id="PF11827"/>
    </source>
</evidence>
<feature type="signal peptide" evidence="1">
    <location>
        <begin position="1"/>
        <end position="26"/>
    </location>
</feature>
<name>A0ABV4U6L5_9BACT</name>
<accession>A0ABV4U6L5</accession>
<gene>
    <name evidence="4" type="ORF">ACERK3_07460</name>
</gene>
<dbReference type="Gene3D" id="2.40.128.110">
    <property type="entry name" value="Lipid/polyisoprenoid-binding, YceI-like"/>
    <property type="match status" value="1"/>
</dbReference>
<protein>
    <submittedName>
        <fullName evidence="4">YceI family protein</fullName>
    </submittedName>
</protein>
<feature type="domain" description="DUF3347" evidence="3">
    <location>
        <begin position="234"/>
        <end position="328"/>
    </location>
</feature>
<dbReference type="Pfam" id="PF11827">
    <property type="entry name" value="DUF3347"/>
    <property type="match status" value="1"/>
</dbReference>
<dbReference type="InterPro" id="IPR021782">
    <property type="entry name" value="DUF3347"/>
</dbReference>
<dbReference type="InterPro" id="IPR036761">
    <property type="entry name" value="TTHA0802/YceI-like_sf"/>
</dbReference>
<keyword evidence="5" id="KW-1185">Reference proteome</keyword>
<proteinExistence type="predicted"/>
<comment type="caution">
    <text evidence="4">The sequence shown here is derived from an EMBL/GenBank/DDBJ whole genome shotgun (WGS) entry which is preliminary data.</text>
</comment>
<evidence type="ECO:0000313" key="5">
    <source>
        <dbReference type="Proteomes" id="UP001575105"/>
    </source>
</evidence>
<dbReference type="Proteomes" id="UP001575105">
    <property type="component" value="Unassembled WGS sequence"/>
</dbReference>
<dbReference type="PANTHER" id="PTHR34406:SF1">
    <property type="entry name" value="PROTEIN YCEI"/>
    <property type="match status" value="1"/>
</dbReference>
<sequence length="381" mass="40028">MTTKTMQTLTGSMIAAIALAATPTLAAPPIRYESDTGHSVLVEGTSNVHDWTGTTDQVRGWIEVPGDWIEQDGELRLEPALQADDATPRIQVQIPTGTLEGNRRGLASNMHSALKVSTHPNVTFALVSLESATAADNGTAWTAIGDLEIAGHSRLLALDLTITPLTNDRLRIDVAKDLLMTDFGIDPPRAMMGMARAADEVQVQISWIVKRQTPQPTVPSDAGSSEHQQAMSSVLDGYEQARAALAAGDQAQAQKALDELAQVVEALAVLDAEALDEAVRSDWSISIARLQGTAANAAEAQSLSASRASFAVLSQAVVGVLNIVGHDQDDAPLAYRHAGQSGLAGSMWLQTNGAARSPYAASNATPQIAAVYVGQANPASE</sequence>
<evidence type="ECO:0000256" key="1">
    <source>
        <dbReference type="SAM" id="SignalP"/>
    </source>
</evidence>
<evidence type="ECO:0000259" key="2">
    <source>
        <dbReference type="Pfam" id="PF04264"/>
    </source>
</evidence>
<dbReference type="RefSeq" id="WP_425345061.1">
    <property type="nucleotide sequence ID" value="NZ_JBGUBD010000004.1"/>
</dbReference>